<dbReference type="Pfam" id="PF26576">
    <property type="entry name" value="IBH1_N"/>
    <property type="match status" value="1"/>
</dbReference>
<dbReference type="InterPro" id="IPR044660">
    <property type="entry name" value="IBH1-like"/>
</dbReference>
<dbReference type="PANTHER" id="PTHR33124">
    <property type="entry name" value="TRANSCRIPTION FACTOR IBH1-LIKE 1"/>
    <property type="match status" value="1"/>
</dbReference>
<keyword evidence="4" id="KW-0539">Nucleus</keyword>
<evidence type="ECO:0000256" key="4">
    <source>
        <dbReference type="ARBA" id="ARBA00023242"/>
    </source>
</evidence>
<evidence type="ECO:0000259" key="5">
    <source>
        <dbReference type="Pfam" id="PF26576"/>
    </source>
</evidence>
<feature type="domain" description="IBH1-like N-terminal" evidence="5">
    <location>
        <begin position="5"/>
        <end position="67"/>
    </location>
</feature>
<dbReference type="OrthoDB" id="1922093at2759"/>
<evidence type="ECO:0000256" key="2">
    <source>
        <dbReference type="ARBA" id="ARBA00023015"/>
    </source>
</evidence>
<accession>A0A835M8T9</accession>
<dbReference type="GO" id="GO:0005634">
    <property type="term" value="C:nucleus"/>
    <property type="evidence" value="ECO:0007669"/>
    <property type="project" value="UniProtKB-SubCell"/>
</dbReference>
<organism evidence="6 7">
    <name type="scientific">Coptis chinensis</name>
    <dbReference type="NCBI Taxonomy" id="261450"/>
    <lineage>
        <taxon>Eukaryota</taxon>
        <taxon>Viridiplantae</taxon>
        <taxon>Streptophyta</taxon>
        <taxon>Embryophyta</taxon>
        <taxon>Tracheophyta</taxon>
        <taxon>Spermatophyta</taxon>
        <taxon>Magnoliopsida</taxon>
        <taxon>Ranunculales</taxon>
        <taxon>Ranunculaceae</taxon>
        <taxon>Coptidoideae</taxon>
        <taxon>Coptis</taxon>
    </lineage>
</organism>
<dbReference type="PANTHER" id="PTHR33124:SF5">
    <property type="entry name" value="TRANSCRIPTION FACTOR IBH1-LIKE 1"/>
    <property type="match status" value="1"/>
</dbReference>
<reference evidence="6 7" key="1">
    <citation type="submission" date="2020-10" db="EMBL/GenBank/DDBJ databases">
        <title>The Coptis chinensis genome and diversification of protoberbering-type alkaloids.</title>
        <authorList>
            <person name="Wang B."/>
            <person name="Shu S."/>
            <person name="Song C."/>
            <person name="Liu Y."/>
        </authorList>
    </citation>
    <scope>NUCLEOTIDE SEQUENCE [LARGE SCALE GENOMIC DNA]</scope>
    <source>
        <strain evidence="6">HL-2020</strain>
        <tissue evidence="6">Leaf</tissue>
    </source>
</reference>
<dbReference type="AlphaFoldDB" id="A0A835M8T9"/>
<dbReference type="GO" id="GO:0006355">
    <property type="term" value="P:regulation of DNA-templated transcription"/>
    <property type="evidence" value="ECO:0007669"/>
    <property type="project" value="InterPro"/>
</dbReference>
<dbReference type="GO" id="GO:0046983">
    <property type="term" value="F:protein dimerization activity"/>
    <property type="evidence" value="ECO:0007669"/>
    <property type="project" value="InterPro"/>
</dbReference>
<evidence type="ECO:0000256" key="3">
    <source>
        <dbReference type="ARBA" id="ARBA00023163"/>
    </source>
</evidence>
<dbReference type="Proteomes" id="UP000631114">
    <property type="component" value="Unassembled WGS sequence"/>
</dbReference>
<dbReference type="InterPro" id="IPR059002">
    <property type="entry name" value="IBH1_N"/>
</dbReference>
<comment type="subcellular location">
    <subcellularLocation>
        <location evidence="1">Nucleus</location>
    </subcellularLocation>
</comment>
<dbReference type="SUPFAM" id="SSF47459">
    <property type="entry name" value="HLH, helix-loop-helix DNA-binding domain"/>
    <property type="match status" value="1"/>
</dbReference>
<dbReference type="CDD" id="cd11444">
    <property type="entry name" value="bHLH_AtIBH1_like"/>
    <property type="match status" value="1"/>
</dbReference>
<comment type="caution">
    <text evidence="6">The sequence shown here is derived from an EMBL/GenBank/DDBJ whole genome shotgun (WGS) entry which is preliminary data.</text>
</comment>
<keyword evidence="7" id="KW-1185">Reference proteome</keyword>
<evidence type="ECO:0000313" key="7">
    <source>
        <dbReference type="Proteomes" id="UP000631114"/>
    </source>
</evidence>
<protein>
    <recommendedName>
        <fullName evidence="5">IBH1-like N-terminal domain-containing protein</fullName>
    </recommendedName>
</protein>
<keyword evidence="2" id="KW-0805">Transcription regulation</keyword>
<gene>
    <name evidence="6" type="ORF">IFM89_039406</name>
</gene>
<dbReference type="EMBL" id="JADFTS010000003">
    <property type="protein sequence ID" value="KAF9618009.1"/>
    <property type="molecule type" value="Genomic_DNA"/>
</dbReference>
<keyword evidence="3" id="KW-0804">Transcription</keyword>
<proteinExistence type="predicted"/>
<evidence type="ECO:0000313" key="6">
    <source>
        <dbReference type="EMBL" id="KAF9618009.1"/>
    </source>
</evidence>
<dbReference type="GO" id="GO:0000976">
    <property type="term" value="F:transcription cis-regulatory region binding"/>
    <property type="evidence" value="ECO:0007669"/>
    <property type="project" value="UniProtKB-ARBA"/>
</dbReference>
<name>A0A835M8T9_9MAGN</name>
<dbReference type="InterPro" id="IPR044549">
    <property type="entry name" value="bHLH_AtIBH1-like"/>
</dbReference>
<evidence type="ECO:0000256" key="1">
    <source>
        <dbReference type="ARBA" id="ARBA00004123"/>
    </source>
</evidence>
<dbReference type="InterPro" id="IPR036638">
    <property type="entry name" value="HLH_DNA-bd_sf"/>
</dbReference>
<sequence>MRPPTSFKQVLLKKWELGLQFYGSSSNNMNILERKKVIKLSADVAMASARDGKTTWSRSLIAKASKQDDSMSKNLVRNILGSEFDRLTKPCFGSFVCNKRIRSKKILRRSCTLRRVRKHAHKRVLASSIAKRMVKKRTQVLKGLVPGGEAMDEFSLLEETIDYLLSLQAQVDVMHKLVSASELSNRTTQGQTNDPRIDRAKCSVSGTSNNHEEQGDVIVQGSQRDGLGPLAVVVAVPEEVPSFTAVRETSFRNLEGNGLQAQQSCIAISTVSNISLEYSGRVESFFGDHSSGDQLLGAIEYSDEASKIVRSTDEEGETLVVSG</sequence>